<dbReference type="PANTHER" id="PTHR16119">
    <property type="entry name" value="TRANSMEMBRANE PROTEIN 144"/>
    <property type="match status" value="1"/>
</dbReference>
<dbReference type="Proteomes" id="UP000321794">
    <property type="component" value="Unassembled WGS sequence"/>
</dbReference>
<evidence type="ECO:0000256" key="6">
    <source>
        <dbReference type="ARBA" id="ARBA00022989"/>
    </source>
</evidence>
<keyword evidence="3" id="KW-0813">Transport</keyword>
<dbReference type="CDD" id="cd23110">
    <property type="entry name" value="GRP"/>
    <property type="match status" value="1"/>
</dbReference>
<protein>
    <submittedName>
        <fullName evidence="9">Sugar transporter</fullName>
    </submittedName>
</protein>
<keyword evidence="5 8" id="KW-0812">Transmembrane</keyword>
<keyword evidence="7 8" id="KW-0472">Membrane</keyword>
<feature type="transmembrane region" description="Helical" evidence="8">
    <location>
        <begin position="236"/>
        <end position="257"/>
    </location>
</feature>
<dbReference type="Pfam" id="PF06800">
    <property type="entry name" value="Sugar_transport"/>
    <property type="match status" value="1"/>
</dbReference>
<feature type="transmembrane region" description="Helical" evidence="8">
    <location>
        <begin position="210"/>
        <end position="230"/>
    </location>
</feature>
<evidence type="ECO:0000313" key="10">
    <source>
        <dbReference type="Proteomes" id="UP000321794"/>
    </source>
</evidence>
<keyword evidence="6 8" id="KW-1133">Transmembrane helix</keyword>
<dbReference type="SUPFAM" id="SSF103481">
    <property type="entry name" value="Multidrug resistance efflux transporter EmrE"/>
    <property type="match status" value="2"/>
</dbReference>
<feature type="transmembrane region" description="Helical" evidence="8">
    <location>
        <begin position="178"/>
        <end position="198"/>
    </location>
</feature>
<name>A0ABQ0WT65_9LACO</name>
<comment type="similarity">
    <text evidence="2">Belongs to the GRP transporter (TC 2.A.7.5) family.</text>
</comment>
<evidence type="ECO:0000256" key="4">
    <source>
        <dbReference type="ARBA" id="ARBA00022597"/>
    </source>
</evidence>
<evidence type="ECO:0000256" key="3">
    <source>
        <dbReference type="ARBA" id="ARBA00022448"/>
    </source>
</evidence>
<feature type="transmembrane region" description="Helical" evidence="8">
    <location>
        <begin position="269"/>
        <end position="286"/>
    </location>
</feature>
<proteinExistence type="inferred from homology"/>
<sequence length="287" mass="29698">MDGDMGILLALIPALGWGTQPLIARKVGGSPTNQVLGTGMGAGLVGLLVGLFSGSVHGLNFWLSFAAGFLWAWGEVGQFVAFTRIGVTRTMPISTGLQIVGTSLIGVLIFGEWAGTTARLLGTVAIILVVAGVALTAITDTKSTGQSSLTSGLAILVPTTIGYWAYSALPKTIDAAGIHLFFPEMLGIFCGALVYVFWQTKGRAFAEPASWGNGLIGLVFGLSSLAYIFAAQAAGIATVFVITQLSVVVSTLGAIFILHEKKSPRELRLTISGLVLIVAGSILTATL</sequence>
<comment type="caution">
    <text evidence="9">The sequence shown here is derived from an EMBL/GenBank/DDBJ whole genome shotgun (WGS) entry which is preliminary data.</text>
</comment>
<feature type="transmembrane region" description="Helical" evidence="8">
    <location>
        <begin position="61"/>
        <end position="83"/>
    </location>
</feature>
<organism evidence="9 10">
    <name type="scientific">Levilactobacillus zymae</name>
    <dbReference type="NCBI Taxonomy" id="267363"/>
    <lineage>
        <taxon>Bacteria</taxon>
        <taxon>Bacillati</taxon>
        <taxon>Bacillota</taxon>
        <taxon>Bacilli</taxon>
        <taxon>Lactobacillales</taxon>
        <taxon>Lactobacillaceae</taxon>
        <taxon>Levilactobacillus</taxon>
    </lineage>
</organism>
<evidence type="ECO:0000256" key="2">
    <source>
        <dbReference type="ARBA" id="ARBA00006117"/>
    </source>
</evidence>
<feature type="transmembrane region" description="Helical" evidence="8">
    <location>
        <begin position="6"/>
        <end position="23"/>
    </location>
</feature>
<feature type="transmembrane region" description="Helical" evidence="8">
    <location>
        <begin position="95"/>
        <end position="114"/>
    </location>
</feature>
<keyword evidence="4 9" id="KW-0762">Sugar transport</keyword>
<dbReference type="EMBL" id="BJZK01000001">
    <property type="protein sequence ID" value="GEO70846.1"/>
    <property type="molecule type" value="Genomic_DNA"/>
</dbReference>
<accession>A0ABQ0WT65</accession>
<comment type="subcellular location">
    <subcellularLocation>
        <location evidence="1">Cell membrane</location>
        <topology evidence="1">Multi-pass membrane protein</topology>
    </subcellularLocation>
</comment>
<dbReference type="InterPro" id="IPR037185">
    <property type="entry name" value="EmrE-like"/>
</dbReference>
<evidence type="ECO:0000256" key="1">
    <source>
        <dbReference type="ARBA" id="ARBA00004651"/>
    </source>
</evidence>
<feature type="transmembrane region" description="Helical" evidence="8">
    <location>
        <begin position="120"/>
        <end position="137"/>
    </location>
</feature>
<reference evidence="9 10" key="1">
    <citation type="submission" date="2019-07" db="EMBL/GenBank/DDBJ databases">
        <title>Whole genome shotgun sequence of Lactobacillus zymae NBRC 107157.</title>
        <authorList>
            <person name="Hosoyama A."/>
            <person name="Uohara A."/>
            <person name="Ohji S."/>
            <person name="Ichikawa N."/>
        </authorList>
    </citation>
    <scope>NUCLEOTIDE SEQUENCE [LARGE SCALE GENOMIC DNA]</scope>
    <source>
        <strain evidence="9 10">NBRC 107157</strain>
    </source>
</reference>
<evidence type="ECO:0000256" key="7">
    <source>
        <dbReference type="ARBA" id="ARBA00023136"/>
    </source>
</evidence>
<dbReference type="PANTHER" id="PTHR16119:SF17">
    <property type="entry name" value="TRANSMEMBRANE PROTEIN 144"/>
    <property type="match status" value="1"/>
</dbReference>
<gene>
    <name evidence="9" type="ORF">LZY01_00140</name>
</gene>
<feature type="transmembrane region" description="Helical" evidence="8">
    <location>
        <begin position="35"/>
        <end position="55"/>
    </location>
</feature>
<evidence type="ECO:0000313" key="9">
    <source>
        <dbReference type="EMBL" id="GEO70846.1"/>
    </source>
</evidence>
<keyword evidence="10" id="KW-1185">Reference proteome</keyword>
<dbReference type="InterPro" id="IPR010651">
    <property type="entry name" value="Sugar_transport"/>
</dbReference>
<evidence type="ECO:0000256" key="8">
    <source>
        <dbReference type="SAM" id="Phobius"/>
    </source>
</evidence>
<evidence type="ECO:0000256" key="5">
    <source>
        <dbReference type="ARBA" id="ARBA00022692"/>
    </source>
</evidence>